<evidence type="ECO:0000256" key="1">
    <source>
        <dbReference type="SAM" id="MobiDB-lite"/>
    </source>
</evidence>
<name>A0AAE1NDP1_9EUCA</name>
<gene>
    <name evidence="2" type="ORF">Pmani_039680</name>
</gene>
<dbReference type="EMBL" id="JAWZYT010006991">
    <property type="protein sequence ID" value="KAK4287245.1"/>
    <property type="molecule type" value="Genomic_DNA"/>
</dbReference>
<protein>
    <submittedName>
        <fullName evidence="2">Uncharacterized protein</fullName>
    </submittedName>
</protein>
<accession>A0AAE1NDP1</accession>
<feature type="compositionally biased region" description="Polar residues" evidence="1">
    <location>
        <begin position="22"/>
        <end position="33"/>
    </location>
</feature>
<feature type="region of interest" description="Disordered" evidence="1">
    <location>
        <begin position="1"/>
        <end position="56"/>
    </location>
</feature>
<keyword evidence="3" id="KW-1185">Reference proteome</keyword>
<organism evidence="2 3">
    <name type="scientific">Petrolisthes manimaculis</name>
    <dbReference type="NCBI Taxonomy" id="1843537"/>
    <lineage>
        <taxon>Eukaryota</taxon>
        <taxon>Metazoa</taxon>
        <taxon>Ecdysozoa</taxon>
        <taxon>Arthropoda</taxon>
        <taxon>Crustacea</taxon>
        <taxon>Multicrustacea</taxon>
        <taxon>Malacostraca</taxon>
        <taxon>Eumalacostraca</taxon>
        <taxon>Eucarida</taxon>
        <taxon>Decapoda</taxon>
        <taxon>Pleocyemata</taxon>
        <taxon>Anomura</taxon>
        <taxon>Galatheoidea</taxon>
        <taxon>Porcellanidae</taxon>
        <taxon>Petrolisthes</taxon>
    </lineage>
</organism>
<evidence type="ECO:0000313" key="2">
    <source>
        <dbReference type="EMBL" id="KAK4287245.1"/>
    </source>
</evidence>
<reference evidence="2" key="1">
    <citation type="submission" date="2023-11" db="EMBL/GenBank/DDBJ databases">
        <title>Genome assemblies of two species of porcelain crab, Petrolisthes cinctipes and Petrolisthes manimaculis (Anomura: Porcellanidae).</title>
        <authorList>
            <person name="Angst P."/>
        </authorList>
    </citation>
    <scope>NUCLEOTIDE SEQUENCE</scope>
    <source>
        <strain evidence="2">PB745_02</strain>
        <tissue evidence="2">Gill</tissue>
    </source>
</reference>
<comment type="caution">
    <text evidence="2">The sequence shown here is derived from an EMBL/GenBank/DDBJ whole genome shotgun (WGS) entry which is preliminary data.</text>
</comment>
<proteinExistence type="predicted"/>
<dbReference type="AlphaFoldDB" id="A0AAE1NDP1"/>
<sequence length="85" mass="9360">MGRKTLGEKRRRKRGSLEWTRPFTTNYPETQAMTRLPEPAVSSPKPTAPSPISLSPLPLPAFIPHPSIVPPPSLLSSSHIPLARK</sequence>
<evidence type="ECO:0000313" key="3">
    <source>
        <dbReference type="Proteomes" id="UP001292094"/>
    </source>
</evidence>
<dbReference type="Proteomes" id="UP001292094">
    <property type="component" value="Unassembled WGS sequence"/>
</dbReference>